<name>A0A3P3FDP9_9HYPH</name>
<dbReference type="InterPro" id="IPR010412">
    <property type="entry name" value="DUF1007"/>
</dbReference>
<comment type="caution">
    <text evidence="2">The sequence shown here is derived from an EMBL/GenBank/DDBJ whole genome shotgun (WGS) entry which is preliminary data.</text>
</comment>
<accession>A0A3P3FDP9</accession>
<keyword evidence="3" id="KW-1185">Reference proteome</keyword>
<evidence type="ECO:0000313" key="3">
    <source>
        <dbReference type="Proteomes" id="UP000273786"/>
    </source>
</evidence>
<dbReference type="Proteomes" id="UP000273786">
    <property type="component" value="Unassembled WGS sequence"/>
</dbReference>
<dbReference type="OrthoDB" id="1679673at2"/>
<gene>
    <name evidence="2" type="ORF">EH240_22060</name>
</gene>
<protein>
    <submittedName>
        <fullName evidence="2">DUF1007 family protein</fullName>
    </submittedName>
</protein>
<feature type="region of interest" description="Disordered" evidence="1">
    <location>
        <begin position="1"/>
        <end position="24"/>
    </location>
</feature>
<organism evidence="2 3">
    <name type="scientific">Mesorhizobium tamadayense</name>
    <dbReference type="NCBI Taxonomy" id="425306"/>
    <lineage>
        <taxon>Bacteria</taxon>
        <taxon>Pseudomonadati</taxon>
        <taxon>Pseudomonadota</taxon>
        <taxon>Alphaproteobacteria</taxon>
        <taxon>Hyphomicrobiales</taxon>
        <taxon>Phyllobacteriaceae</taxon>
        <taxon>Mesorhizobium</taxon>
    </lineage>
</organism>
<dbReference type="Pfam" id="PF06226">
    <property type="entry name" value="DUF1007"/>
    <property type="match status" value="1"/>
</dbReference>
<evidence type="ECO:0000256" key="1">
    <source>
        <dbReference type="SAM" id="MobiDB-lite"/>
    </source>
</evidence>
<sequence>MPISTRSLERQPRQAKKPTRCGGRACPAWALRRPSSRKDHLLTIGLPQGCSRAVVRPDAETATAQNHKRPTEAFFTDPSGTNLGKIFATRLELTCA</sequence>
<dbReference type="AlphaFoldDB" id="A0A3P3FDP9"/>
<dbReference type="EMBL" id="RQXT01000030">
    <property type="protein sequence ID" value="RRH96671.1"/>
    <property type="molecule type" value="Genomic_DNA"/>
</dbReference>
<evidence type="ECO:0000313" key="2">
    <source>
        <dbReference type="EMBL" id="RRH96671.1"/>
    </source>
</evidence>
<reference evidence="2 3" key="1">
    <citation type="submission" date="2018-11" db="EMBL/GenBank/DDBJ databases">
        <title>the genome of Mesorhizobium tamadayense DSM 28320.</title>
        <authorList>
            <person name="Gao J."/>
        </authorList>
    </citation>
    <scope>NUCLEOTIDE SEQUENCE [LARGE SCALE GENOMIC DNA]</scope>
    <source>
        <strain evidence="2 3">DSM 28320</strain>
    </source>
</reference>
<proteinExistence type="predicted"/>